<dbReference type="InterPro" id="IPR015424">
    <property type="entry name" value="PyrdxlP-dep_Trfase"/>
</dbReference>
<dbReference type="AlphaFoldDB" id="A0A1C4YHB1"/>
<dbReference type="SUPFAM" id="SSF53383">
    <property type="entry name" value="PLP-dependent transferases"/>
    <property type="match status" value="1"/>
</dbReference>
<gene>
    <name evidence="9" type="ORF">GA0074696_3357</name>
</gene>
<dbReference type="GO" id="GO:0008453">
    <property type="term" value="F:alanine-glyoxylate transaminase activity"/>
    <property type="evidence" value="ECO:0007669"/>
    <property type="project" value="UniProtKB-EC"/>
</dbReference>
<dbReference type="CDD" id="cd00610">
    <property type="entry name" value="OAT_like"/>
    <property type="match status" value="1"/>
</dbReference>
<reference evidence="9 10" key="1">
    <citation type="submission" date="2016-06" db="EMBL/GenBank/DDBJ databases">
        <authorList>
            <person name="Kjaerup R.B."/>
            <person name="Dalgaard T.S."/>
            <person name="Juul-Madsen H.R."/>
        </authorList>
    </citation>
    <scope>NUCLEOTIDE SEQUENCE [LARGE SCALE GENOMIC DNA]</scope>
    <source>
        <strain evidence="9 10">DSM 43821</strain>
    </source>
</reference>
<evidence type="ECO:0000313" key="10">
    <source>
        <dbReference type="Proteomes" id="UP000198228"/>
    </source>
</evidence>
<dbReference type="Proteomes" id="UP000198228">
    <property type="component" value="Chromosome I"/>
</dbReference>
<dbReference type="Gene3D" id="3.40.640.10">
    <property type="entry name" value="Type I PLP-dependent aspartate aminotransferase-like (Major domain)"/>
    <property type="match status" value="1"/>
</dbReference>
<sequence>MAHRELLHRHRSVLPNWLALYYEEPIEIASARGRRVTDREGRTYLDFFGGILTNSVGYDVAEISDAVRSQIDTGVLHSSTLYLIESQVELAEKIAHLSGIPDAKVFFTNSGTEANETALMLATQYRRSGQVLALRNSYHGRAFATVAITGIRGWSASELSPIRVSWVHGGYRYRSPFKDLSDADYVKACVADLREVIETGTAGDVACMIVEPIQGVGGFASPPDGLFREFKKVLDEYGILLVSDEVQTGWGRTGEHFWGIQAHDVVPDAMTFAKGLGNGLAIGGVVARAELMDCLRANSISTFGGNPISTAGALATLDYLLDHDLQANAAKLGNRLIHGLRSVAATHPVVGDVRGKGLMLALELVGPAGEPDPAAATALLEETRSRGLLVGKGGLHGNVIRLAPPMTLTEDEADEALGILAEAVEAVSA</sequence>
<evidence type="ECO:0000256" key="4">
    <source>
        <dbReference type="ARBA" id="ARBA00013049"/>
    </source>
</evidence>
<name>A0A1C4YHB1_9ACTN</name>
<keyword evidence="5 9" id="KW-0032">Aminotransferase</keyword>
<evidence type="ECO:0000256" key="6">
    <source>
        <dbReference type="ARBA" id="ARBA00022679"/>
    </source>
</evidence>
<dbReference type="PANTHER" id="PTHR45688:SF3">
    <property type="entry name" value="ALANINE--GLYOXYLATE AMINOTRANSFERASE 2, MITOCHONDRIAL"/>
    <property type="match status" value="1"/>
</dbReference>
<keyword evidence="7 8" id="KW-0663">Pyridoxal phosphate</keyword>
<keyword evidence="6 9" id="KW-0808">Transferase</keyword>
<dbReference type="FunFam" id="3.40.640.10:FF:000004">
    <property type="entry name" value="Acetylornithine aminotransferase"/>
    <property type="match status" value="1"/>
</dbReference>
<comment type="similarity">
    <text evidence="2 8">Belongs to the class-III pyridoxal-phosphate-dependent aminotransferase family.</text>
</comment>
<dbReference type="PANTHER" id="PTHR45688">
    <property type="match status" value="1"/>
</dbReference>
<dbReference type="PIRSF" id="PIRSF000521">
    <property type="entry name" value="Transaminase_4ab_Lys_Orn"/>
    <property type="match status" value="1"/>
</dbReference>
<evidence type="ECO:0000313" key="9">
    <source>
        <dbReference type="EMBL" id="SCF19731.1"/>
    </source>
</evidence>
<evidence type="ECO:0000256" key="5">
    <source>
        <dbReference type="ARBA" id="ARBA00022576"/>
    </source>
</evidence>
<comment type="cofactor">
    <cofactor evidence="1">
        <name>pyridoxal 5'-phosphate</name>
        <dbReference type="ChEBI" id="CHEBI:597326"/>
    </cofactor>
</comment>
<dbReference type="RefSeq" id="WP_088961955.1">
    <property type="nucleotide sequence ID" value="NZ_LT607410.1"/>
</dbReference>
<accession>A0A1C4YHB1</accession>
<dbReference type="InterPro" id="IPR005814">
    <property type="entry name" value="Aminotrans_3"/>
</dbReference>
<dbReference type="Gene3D" id="3.90.1150.10">
    <property type="entry name" value="Aspartate Aminotransferase, domain 1"/>
    <property type="match status" value="1"/>
</dbReference>
<evidence type="ECO:0000256" key="1">
    <source>
        <dbReference type="ARBA" id="ARBA00001933"/>
    </source>
</evidence>
<organism evidence="9 10">
    <name type="scientific">Micromonospora purpureochromogenes</name>
    <dbReference type="NCBI Taxonomy" id="47872"/>
    <lineage>
        <taxon>Bacteria</taxon>
        <taxon>Bacillati</taxon>
        <taxon>Actinomycetota</taxon>
        <taxon>Actinomycetes</taxon>
        <taxon>Micromonosporales</taxon>
        <taxon>Micromonosporaceae</taxon>
        <taxon>Micromonospora</taxon>
    </lineage>
</organism>
<dbReference type="EC" id="2.6.1.44" evidence="4"/>
<dbReference type="Pfam" id="PF00202">
    <property type="entry name" value="Aminotran_3"/>
    <property type="match status" value="1"/>
</dbReference>
<proteinExistence type="inferred from homology"/>
<dbReference type="InterPro" id="IPR015422">
    <property type="entry name" value="PyrdxlP-dep_Trfase_small"/>
</dbReference>
<evidence type="ECO:0000256" key="8">
    <source>
        <dbReference type="RuleBase" id="RU003560"/>
    </source>
</evidence>
<evidence type="ECO:0000256" key="7">
    <source>
        <dbReference type="ARBA" id="ARBA00022898"/>
    </source>
</evidence>
<evidence type="ECO:0000256" key="3">
    <source>
        <dbReference type="ARBA" id="ARBA00011881"/>
    </source>
</evidence>
<dbReference type="GO" id="GO:0030170">
    <property type="term" value="F:pyridoxal phosphate binding"/>
    <property type="evidence" value="ECO:0007669"/>
    <property type="project" value="InterPro"/>
</dbReference>
<evidence type="ECO:0000256" key="2">
    <source>
        <dbReference type="ARBA" id="ARBA00008954"/>
    </source>
</evidence>
<comment type="subunit">
    <text evidence="3">Homotetramer.</text>
</comment>
<dbReference type="InterPro" id="IPR015421">
    <property type="entry name" value="PyrdxlP-dep_Trfase_major"/>
</dbReference>
<protein>
    <recommendedName>
        <fullName evidence="4">alanine--glyoxylate transaminase</fullName>
        <ecNumber evidence="4">2.6.1.44</ecNumber>
    </recommendedName>
</protein>
<dbReference type="EMBL" id="LT607410">
    <property type="protein sequence ID" value="SCF19731.1"/>
    <property type="molecule type" value="Genomic_DNA"/>
</dbReference>